<evidence type="ECO:0000313" key="3">
    <source>
        <dbReference type="EMBL" id="ATL48224.1"/>
    </source>
</evidence>
<dbReference type="Proteomes" id="UP000220133">
    <property type="component" value="Chromosome"/>
</dbReference>
<sequence>MYFLPILVWIPIVIILVNKLSFSKGYSKVLIFFLSYLLTFLLTYGIYVFTELGTYVTHLSAVGNVFWLLYLFLIAPIIWTVLLTRLSNEVGSVKS</sequence>
<protein>
    <submittedName>
        <fullName evidence="2">Uncharacterized protein</fullName>
    </submittedName>
</protein>
<keyword evidence="4" id="KW-1185">Reference proteome</keyword>
<gene>
    <name evidence="2" type="ORF">COR50_14115</name>
    <name evidence="3" type="ORF">COR50_14210</name>
</gene>
<keyword evidence="1" id="KW-1133">Transmembrane helix</keyword>
<keyword evidence="1" id="KW-0472">Membrane</keyword>
<feature type="transmembrane region" description="Helical" evidence="1">
    <location>
        <begin position="67"/>
        <end position="86"/>
    </location>
</feature>
<organism evidence="2 4">
    <name type="scientific">Chitinophaga caeni</name>
    <dbReference type="NCBI Taxonomy" id="2029983"/>
    <lineage>
        <taxon>Bacteria</taxon>
        <taxon>Pseudomonadati</taxon>
        <taxon>Bacteroidota</taxon>
        <taxon>Chitinophagia</taxon>
        <taxon>Chitinophagales</taxon>
        <taxon>Chitinophagaceae</taxon>
        <taxon>Chitinophaga</taxon>
    </lineage>
</organism>
<dbReference type="KEGG" id="cbae:COR50_14210"/>
<dbReference type="KEGG" id="cbae:COR50_14115"/>
<evidence type="ECO:0000313" key="4">
    <source>
        <dbReference type="Proteomes" id="UP000220133"/>
    </source>
</evidence>
<dbReference type="AlphaFoldDB" id="A0A291QW67"/>
<feature type="transmembrane region" description="Helical" evidence="1">
    <location>
        <begin position="29"/>
        <end position="47"/>
    </location>
</feature>
<evidence type="ECO:0000313" key="2">
    <source>
        <dbReference type="EMBL" id="ATL48206.1"/>
    </source>
</evidence>
<name>A0A291QW67_9BACT</name>
<reference evidence="2 4" key="1">
    <citation type="submission" date="2017-10" db="EMBL/GenBank/DDBJ databases">
        <title>Paenichitinophaga pekingensis gen. nov., sp. nov., isolated from activated sludge.</title>
        <authorList>
            <person name="Jin D."/>
            <person name="Kong X."/>
            <person name="Deng Y."/>
            <person name="Bai Z."/>
        </authorList>
    </citation>
    <scope>NUCLEOTIDE SEQUENCE [LARGE SCALE GENOMIC DNA]</scope>
    <source>
        <strain evidence="2 4">13</strain>
    </source>
</reference>
<evidence type="ECO:0000256" key="1">
    <source>
        <dbReference type="SAM" id="Phobius"/>
    </source>
</evidence>
<feature type="transmembrane region" description="Helical" evidence="1">
    <location>
        <begin position="6"/>
        <end position="22"/>
    </location>
</feature>
<dbReference type="EMBL" id="CP023777">
    <property type="protein sequence ID" value="ATL48206.1"/>
    <property type="molecule type" value="Genomic_DNA"/>
</dbReference>
<keyword evidence="1" id="KW-0812">Transmembrane</keyword>
<dbReference type="EMBL" id="CP023777">
    <property type="protein sequence ID" value="ATL48224.1"/>
    <property type="molecule type" value="Genomic_DNA"/>
</dbReference>
<proteinExistence type="predicted"/>
<accession>A0A291QW67</accession>